<evidence type="ECO:0000313" key="5">
    <source>
        <dbReference type="EMBL" id="SOV16258.1"/>
    </source>
</evidence>
<dbReference type="Pfam" id="PF05424">
    <property type="entry name" value="Duffy_binding"/>
    <property type="match status" value="7"/>
</dbReference>
<dbReference type="InterPro" id="IPR044932">
    <property type="entry name" value="PfEMP1_ATS_sf"/>
</dbReference>
<sequence length="3582" mass="410048">MSYYTSSIISQQCEEVREIVRSAVSSSSGGIGSSNTEQTFLNVCMKYDKSNLDPGESLGIFADRSADKKLVETFISASSYDHSELYSNSHNGAPCSVNSTNNNKWIWEKGITNGTAKAGLKETGKYANTIGIPPRTQSLCLGNLKKIERNDIYEDYDNSYLLLDWIIAAKLEGEKLAYQYKTNSDKNDLCKALGYSYADYGDLIKGTSIWENYFTNELETNLEKIFKTVFNKYIQQNGKTPTDPKKYPNDLILLRETWWNTNKKYILAALIFGAEQSAEHNGACCVSEMKNSPPTTDYIPQFLRFAQEWVEHFCEKRKTLADNVISACYACKHESEKYHRTSNVDKNGTNVGADSKECWLNWKKHKNPQKCKKCKNVCDIYKVFLEKKADRDEENKMWRERWKQMEEKYTKLIDEAKIKLEYELEEQRKKTSTSSQTPSDNIPPYMIKCNDNHECIKPDSDSFYQYLAYRGITTLSSYMNMVLKDGNCGDDKPRWDRTTVLKNANSGKTYSNNKTKLIYPELFGDRPAGYKYACECRIPSREELCRDNHMYNTRWVCGQISGSTTSSRQKRNTPSGQSTYELCNLKHEENDEEDKTTTRSTSSVPPGVKNLSDEDIKFFNLFDLWYKDIQDKLDRHFHRISRDCKLENIGTISSGGSNEPSPECLACRDSCECYKLWVKHMKDQWETQQSNYEQFNAKQQSSGQSVSLNDYLFTRCWAEYFEKDLKYETLKDINPVEDINIINVLRERCGDNKEKGQDKFQERIEKAEKQTTQCHKKQERCKKGGEQHKCENIKDAGVVNNCKDKYYDGPMPGKNEGTAKSWDCEDKTELPHTNNVCMSPRTQQLCVANMASGNSIIIKNGDDINTWKDAIQAAMKKETENLYEYYEKGKPIISKGPDGQKGQPDSNGMPQNFCLAVERTYNDFKHMVLGDSISKHTTIKQIGDKIKSVLPSGTTPEKWWDEHSDKFWDAIKCGIQQSGKKSGATGNECGEYHPDNLDSQFVWWFKEWAQQFCVQRQTYIDAITKNCSSSSHNRCNGSGKDQELKQDCKKECEAYKGFIEKKKDQWTKQKNKYETEHPGMEASQLFGEFPECEGANFEAIFDTSGKPGGNGYRDAGDICSCKQQTYTCNKNESTCQEKSGDVTTWRTHLLKIGKDNKKLEGVYAPPRRQKLCLANLHPMNFGKDKSTDSKKIDVLNRLQMVAEREAYFLWKYYHPDSGTTSTTTATGDTNEDKKACCAIRSSFFDIGDIVKGTDLWDDPSKKYIDKSLNDIFEKEFDELKKKKKHPIYENPIGYLRNKWWEIDATGTGKNSKTNRDSIWDAMQCGVTNALKELGAQKTKYDQIDCMKDKDDNNVRNFYLVGTPQFVRWLEEWTQQFCEKYDELIKDVKNKCRSSGSGSNDCNDSSGKNECKTACTKYNDWITSKRKEWNGMSKYYEKILQMGKSSDQSPDGTDYHAIIQPTAIKHLNLKCKTEINGTNNCCFCQNIGKDNKKSTIGSAPLEHMDKVVNKTDDKYKKYMPQCTKCYIQHIKDQIKSIEQKIMGTKDQTPDAPPPQPGGVPDGVPGGTAGKPQTPQSKKEECTITNDILKTKNPSNDNKIAGCGGKHSSNKWDCSKIDSQHTGACMPPRRQSLCISNLIQSISGENQLREKLIQCASIETYWLWDKYKKDNSNSGAEQKLKDGSIPEEFKRQMFYTLGDFHDLIVGKDIGNDGGKDIKGKVTTILNGGKTGGTQKPDEWWPKVESDVWEGMLCALSYSGGQVDKGTQKKLKEQNKYEEVTFSGDSTSGTKLSQFVARPQFLRWITEWYDDYCYNKQKLYKDVETACKTTTDDFKCDDKDCKEKCKTYKDYMEGKKKEWEGQQKYYENKKSEQKSGKLSTNGYDENDAKTYLQKNFTVTCGTTPSSGEEVQKNIDALNAPPKYDVDEHCGCKKYINNEEYKTMSKNQNCWGLTYAAENTQSDKKIKWRNRNDNGYKFLSGRNVPEEVYLPPRKQNLCFKGFDGQKNNVKTEDTLRTQLMKVAATEGYNLGEYYKEKNENSSDTKYNYDVSPCSALKYSFYDLRDIILGYDMTEPKGPGTEDNLQSIFEKEGVKSNGDPGSDYRKKWWTQNQKCVWDAMLCGYQRGRDGTSGGTTNSGTDIQSCNQMPDDKNFPIASNRPDGMNLQFLRWFEEWGEDFCKKQTKQYDELDQKCTKCVGNGNCDNCDDCTKQCQTYQAFIQQWKEQYNKQKEKFNTLKNSSPYNTVEGVNASTHAYEYLDKALKKMCQNSGPNSKTGGSTDCNCMTDVSSQNSGKDMPKSLEETPDIVKHKCDCTTTSQMGPPPNPAQSQQVQPKSQQTQAGGQNPDTNGSPSGTASVVPTSKDTISSSSGSQFPGGVEPASSGSGSGVGARSGGSSSGSSSSSTSSTTVPPEHINCVEKAAYELQKEVSATNNINSGLKGTGIELNNECNKIQDAIKDNNASKTIDEDQLKTTFPSNTYGCPNEGTDRFKIGESWKCVNIGRQKTNVCIPPRREHMCIKNIENMYSSKIDDKNKLLKEVMEAAKNEGIDILKKLKPQKENEFYNICDAMKYSFADIGDIIRGRDLWNKNDKRQVVQTRLRNIFREIYKGVGHHQIQNKYNEPPNYYKLRSDWWDTNRDQIWKAMTCVAPDEAKFQKKDESGTTTFSQNQKCGHNKITPVDDYIPQRFRWLTEWSEYFCKGKKKIFDELKEECNKCEMNGSSCIDDHDGNICEECKETCKSYSGFVQEWKEQFDIQAKTYNELYDKENPSSSSNSGHAISGGRRNRRNDQDEDNKRIVNFLKQVKNKCGDEEETAEKYLDKANNCKEYKFDNTTTTNKDGETYAFKEQPPNGYEDKCECKAPDPLEQCPDGNTNTYVKVCENVTTTNITCYRKKFNNDLDHWKSSLVRDNTGDNKGVLLPPRRKELCTNPITKTMYKNDQKDIFKKDLLTAAYNEGTLLGKKYKGQPTKALQAMKYSFYDYGDIIKGTDMVNNTRLNKLSEKLDDLLKNAASNGQPDDRKNWWDNNKKLVWHAMLCGYKEENRNYTITSKDCNVPDSDKDDQFLRWMTEWSRQFCEEKEIETISLEKICLDNNGDTTKSGTNRSYKLNDTNCLASMNIYKKWIDSKNEQWNSWKNKYEKNKNQAKVNSDIKIATFANGTPSKQPQTLGKNDAEEYVRSKCNECNCKINNLNKMYDQIQHTNISFIQKIVENVHEDIPKLKPKSKDDIVKYLKNMIESVKNISQTIDEKIYPKETQIKEKINTALSVHITPSQTKTPTQNDESSDISLDHAITYSTLPVKIGFLLGSAALIYFYLKKKPILRSTNLFRVIDIPQNDYGIPDKTSTNRYVPYASNRYKGKTYIYVEGEETHDYVRDISSSDITSSSESEYEEIDINDIYPYKSPKYKTLIEVVLKPSSNTYDTRDNHIDHMENTQDTHHIHMDKNDDSNKITDNEWNSLKNDFISNILQNTQMGLPNENTTYDDMYKDIQPDDNILRVNKEEKPFISEIQDRDLHNKEHFTYNINRNVPEKINRTTSSIDDLKYFSYNLYSGTDLINDSLNGDQHVDIYDELLKRKENELFGKKTSTKY</sequence>
<feature type="compositionally biased region" description="Polar residues" evidence="1">
    <location>
        <begin position="2337"/>
        <end position="2361"/>
    </location>
</feature>
<dbReference type="Gene3D" id="1.10.1900.40">
    <property type="entry name" value="Acidic terminal segments, variant surface antigen of PfEMP1"/>
    <property type="match status" value="1"/>
</dbReference>
<dbReference type="Gene3D" id="1.20.1310.20">
    <property type="entry name" value="Duffy-antigen binding domain"/>
    <property type="match status" value="7"/>
</dbReference>
<dbReference type="InterPro" id="IPR008602">
    <property type="entry name" value="Duffy-antigen-binding"/>
</dbReference>
<organism evidence="5 6">
    <name type="scientific">Plasmodium gaboni</name>
    <dbReference type="NCBI Taxonomy" id="647221"/>
    <lineage>
        <taxon>Eukaryota</taxon>
        <taxon>Sar</taxon>
        <taxon>Alveolata</taxon>
        <taxon>Apicomplexa</taxon>
        <taxon>Aconoidasida</taxon>
        <taxon>Haemosporida</taxon>
        <taxon>Plasmodiidae</taxon>
        <taxon>Plasmodium</taxon>
        <taxon>Plasmodium (Laverania)</taxon>
    </lineage>
</organism>
<reference evidence="5" key="1">
    <citation type="submission" date="2016-09" db="EMBL/GenBank/DDBJ databases">
        <authorList>
            <consortium name="Pathogen Informatics"/>
            <person name="Sun Q."/>
            <person name="Inoue M."/>
        </authorList>
    </citation>
    <scope>NUCLEOTIDE SEQUENCE</scope>
</reference>
<dbReference type="InterPro" id="IPR029211">
    <property type="entry name" value="PfEMP1_ATS"/>
</dbReference>
<feature type="domain" description="Duffy-binding-like" evidence="4">
    <location>
        <begin position="2688"/>
        <end position="2838"/>
    </location>
</feature>
<feature type="domain" description="Duffy-antigen binding" evidence="2">
    <location>
        <begin position="2911"/>
        <end position="3051"/>
    </location>
</feature>
<evidence type="ECO:0000313" key="6">
    <source>
        <dbReference type="Proteomes" id="UP000831156"/>
    </source>
</evidence>
<keyword evidence="6" id="KW-1185">Reference proteome</keyword>
<feature type="domain" description="Duffy-antigen binding" evidence="2">
    <location>
        <begin position="132"/>
        <end position="304"/>
    </location>
</feature>
<evidence type="ECO:0000259" key="2">
    <source>
        <dbReference type="Pfam" id="PF05424"/>
    </source>
</evidence>
<feature type="region of interest" description="Disordered" evidence="1">
    <location>
        <begin position="2308"/>
        <end position="2408"/>
    </location>
</feature>
<accession>A0ABY1UR53</accession>
<gene>
    <name evidence="5" type="ORF">PGABG01_1211200</name>
</gene>
<dbReference type="Pfam" id="PF15445">
    <property type="entry name" value="ATS"/>
    <property type="match status" value="1"/>
</dbReference>
<feature type="domain" description="Plasmodium falciparum erythrocyte membrane protein 1 acidic terminal segment" evidence="3">
    <location>
        <begin position="3297"/>
        <end position="3578"/>
    </location>
</feature>
<name>A0ABY1UR53_9APIC</name>
<dbReference type="InterPro" id="IPR042202">
    <property type="entry name" value="Duffy-ag-bd_sf"/>
</dbReference>
<feature type="region of interest" description="Disordered" evidence="1">
    <location>
        <begin position="1543"/>
        <end position="1579"/>
    </location>
</feature>
<feature type="domain" description="Duffy-binding-like" evidence="4">
    <location>
        <begin position="1007"/>
        <end position="1082"/>
    </location>
</feature>
<evidence type="ECO:0000259" key="4">
    <source>
        <dbReference type="Pfam" id="PF22672"/>
    </source>
</evidence>
<proteinExistence type="predicted"/>
<feature type="region of interest" description="Disordered" evidence="1">
    <location>
        <begin position="589"/>
        <end position="608"/>
    </location>
</feature>
<dbReference type="EMBL" id="LT969435">
    <property type="protein sequence ID" value="SOV16258.1"/>
    <property type="molecule type" value="Genomic_DNA"/>
</dbReference>
<feature type="compositionally biased region" description="Low complexity" evidence="1">
    <location>
        <begin position="2765"/>
        <end position="2777"/>
    </location>
</feature>
<protein>
    <submittedName>
        <fullName evidence="5">Erythrocyte membrane protein 1, PfEMP1, putative</fullName>
    </submittedName>
</protein>
<feature type="compositionally biased region" description="Gly residues" evidence="1">
    <location>
        <begin position="1558"/>
        <end position="1567"/>
    </location>
</feature>
<feature type="domain" description="Duffy-antigen binding" evidence="2">
    <location>
        <begin position="836"/>
        <end position="992"/>
    </location>
</feature>
<evidence type="ECO:0000259" key="3">
    <source>
        <dbReference type="Pfam" id="PF15445"/>
    </source>
</evidence>
<dbReference type="InterPro" id="IPR054595">
    <property type="entry name" value="DBL_C"/>
</dbReference>
<evidence type="ECO:0000256" key="1">
    <source>
        <dbReference type="SAM" id="MobiDB-lite"/>
    </source>
</evidence>
<feature type="domain" description="Duffy-antigen binding" evidence="2">
    <location>
        <begin position="2503"/>
        <end position="2684"/>
    </location>
</feature>
<feature type="compositionally biased region" description="Gly residues" evidence="1">
    <location>
        <begin position="2380"/>
        <end position="2392"/>
    </location>
</feature>
<feature type="domain" description="Duffy-antigen binding" evidence="2">
    <location>
        <begin position="1621"/>
        <end position="1849"/>
    </location>
</feature>
<dbReference type="Pfam" id="PF22672">
    <property type="entry name" value="DBL_C"/>
    <property type="match status" value="2"/>
</dbReference>
<feature type="domain" description="Duffy-antigen binding" evidence="2">
    <location>
        <begin position="1161"/>
        <end position="1354"/>
    </location>
</feature>
<feature type="compositionally biased region" description="Low complexity" evidence="1">
    <location>
        <begin position="2322"/>
        <end position="2336"/>
    </location>
</feature>
<feature type="domain" description="Duffy-antigen binding" evidence="2">
    <location>
        <begin position="1984"/>
        <end position="2145"/>
    </location>
</feature>
<dbReference type="SUPFAM" id="SSF140924">
    <property type="entry name" value="Duffy binding domain-like"/>
    <property type="match status" value="8"/>
</dbReference>
<feature type="region of interest" description="Disordered" evidence="1">
    <location>
        <begin position="2760"/>
        <end position="2789"/>
    </location>
</feature>
<dbReference type="Proteomes" id="UP000831156">
    <property type="component" value="Chromosome 12"/>
</dbReference>
<dbReference type="Gene3D" id="1.20.58.830">
    <property type="match status" value="8"/>
</dbReference>
<feature type="compositionally biased region" description="Low complexity" evidence="1">
    <location>
        <begin position="2393"/>
        <end position="2402"/>
    </location>
</feature>